<sequence length="584" mass="66690">MIGNSRFEYVFIIASIAALRLIAPASIVYLILCGWYRQQVSVWLTVYAVVEAGFFVFVYLPRKHRLQVPPASLPPPLTQEQRRYLFARCLEHLNEQTLSDWFIPRSAPSTLKRHDILEWLLWAIFHSRVEDVQADWEDEINEYMGRVEDILGRTFEPGRSDVVSSLRLTFDPVQVVHRPFIWYSIVGLVDAFSTTRLLYLDFQHYTPARWFQTFPPRPLLSLLSRRAAVPPESQMAYWYRPHRSATKLPILFLHGIGIGLYPYIPIFQDILTEDPDVGIILVELLPISFHMTNGPVPSRTVVLDSLDAVLESLGIERVVFMSHSFGTFLAAYIIHSTCPQQTNLGSYHHSRHSHPVLHRISHTILIDPIPILLHIPAVAFNFLYRQPKQAAEWQLWYFASRDPDVARTLSRAFFWEQGALWGEDLVNFMDPLLEPPQEGAGIEGDDTNQPPSCCRDLKRNMTVVLSEKDQIVPVEAVRRYLTGEEEPSLQWIGQGPNWPWKKGLPSSNTGSSSSREANGATIPNSEPLLVSVHNVQETSTQVPETNGQPKLEVLFYPGLDHATVFDTKARRRLVVEAAHRYSNS</sequence>
<organism evidence="1 2">
    <name type="scientific">Pluteus cervinus</name>
    <dbReference type="NCBI Taxonomy" id="181527"/>
    <lineage>
        <taxon>Eukaryota</taxon>
        <taxon>Fungi</taxon>
        <taxon>Dikarya</taxon>
        <taxon>Basidiomycota</taxon>
        <taxon>Agaricomycotina</taxon>
        <taxon>Agaricomycetes</taxon>
        <taxon>Agaricomycetidae</taxon>
        <taxon>Agaricales</taxon>
        <taxon>Pluteineae</taxon>
        <taxon>Pluteaceae</taxon>
        <taxon>Pluteus</taxon>
    </lineage>
</organism>
<proteinExistence type="predicted"/>
<accession>A0ACD3B323</accession>
<name>A0ACD3B323_9AGAR</name>
<evidence type="ECO:0000313" key="1">
    <source>
        <dbReference type="EMBL" id="TFK72698.1"/>
    </source>
</evidence>
<keyword evidence="2" id="KW-1185">Reference proteome</keyword>
<dbReference type="EMBL" id="ML208282">
    <property type="protein sequence ID" value="TFK72698.1"/>
    <property type="molecule type" value="Genomic_DNA"/>
</dbReference>
<evidence type="ECO:0000313" key="2">
    <source>
        <dbReference type="Proteomes" id="UP000308600"/>
    </source>
</evidence>
<gene>
    <name evidence="1" type="ORF">BDN72DRAFT_293540</name>
</gene>
<reference evidence="1 2" key="1">
    <citation type="journal article" date="2019" name="Nat. Ecol. Evol.">
        <title>Megaphylogeny resolves global patterns of mushroom evolution.</title>
        <authorList>
            <person name="Varga T."/>
            <person name="Krizsan K."/>
            <person name="Foldi C."/>
            <person name="Dima B."/>
            <person name="Sanchez-Garcia M."/>
            <person name="Sanchez-Ramirez S."/>
            <person name="Szollosi G.J."/>
            <person name="Szarkandi J.G."/>
            <person name="Papp V."/>
            <person name="Albert L."/>
            <person name="Andreopoulos W."/>
            <person name="Angelini C."/>
            <person name="Antonin V."/>
            <person name="Barry K.W."/>
            <person name="Bougher N.L."/>
            <person name="Buchanan P."/>
            <person name="Buyck B."/>
            <person name="Bense V."/>
            <person name="Catcheside P."/>
            <person name="Chovatia M."/>
            <person name="Cooper J."/>
            <person name="Damon W."/>
            <person name="Desjardin D."/>
            <person name="Finy P."/>
            <person name="Geml J."/>
            <person name="Haridas S."/>
            <person name="Hughes K."/>
            <person name="Justo A."/>
            <person name="Karasinski D."/>
            <person name="Kautmanova I."/>
            <person name="Kiss B."/>
            <person name="Kocsube S."/>
            <person name="Kotiranta H."/>
            <person name="LaButti K.M."/>
            <person name="Lechner B.E."/>
            <person name="Liimatainen K."/>
            <person name="Lipzen A."/>
            <person name="Lukacs Z."/>
            <person name="Mihaltcheva S."/>
            <person name="Morgado L.N."/>
            <person name="Niskanen T."/>
            <person name="Noordeloos M.E."/>
            <person name="Ohm R.A."/>
            <person name="Ortiz-Santana B."/>
            <person name="Ovrebo C."/>
            <person name="Racz N."/>
            <person name="Riley R."/>
            <person name="Savchenko A."/>
            <person name="Shiryaev A."/>
            <person name="Soop K."/>
            <person name="Spirin V."/>
            <person name="Szebenyi C."/>
            <person name="Tomsovsky M."/>
            <person name="Tulloss R.E."/>
            <person name="Uehling J."/>
            <person name="Grigoriev I.V."/>
            <person name="Vagvolgyi C."/>
            <person name="Papp T."/>
            <person name="Martin F.M."/>
            <person name="Miettinen O."/>
            <person name="Hibbett D.S."/>
            <person name="Nagy L.G."/>
        </authorList>
    </citation>
    <scope>NUCLEOTIDE SEQUENCE [LARGE SCALE GENOMIC DNA]</scope>
    <source>
        <strain evidence="1 2">NL-1719</strain>
    </source>
</reference>
<protein>
    <submittedName>
        <fullName evidence="1">Uncharacterized protein</fullName>
    </submittedName>
</protein>
<dbReference type="Proteomes" id="UP000308600">
    <property type="component" value="Unassembled WGS sequence"/>
</dbReference>